<accession>A0ABU6J1E4</accession>
<dbReference type="Pfam" id="PF02613">
    <property type="entry name" value="Nitrate_red_del"/>
    <property type="match status" value="1"/>
</dbReference>
<dbReference type="Gene3D" id="1.10.3480.10">
    <property type="entry name" value="TorD-like"/>
    <property type="match status" value="1"/>
</dbReference>
<sequence length="231" mass="26588">MAVIEEVAVAEDVDLVELMNTRARSYGMLARLFREEVDLDTLRELRQMRFPQATGNAAVDEGYHQLYDYLKRAWDDSVTELAIDYVSTFIGHGVNGYSAAYPYESVYTSERRLLMQEARAEVLATLRENELKRGNWNEAEDHIALELEFMQRMALRAAEALSDDAEDEAVAYLRTSYEFLQNHLLNWVPMMVTDMRMHARTLFYQGLGQLTLGTLQEDEAVLRELLDSVEA</sequence>
<dbReference type="EMBL" id="JAYMFH010000023">
    <property type="protein sequence ID" value="MEC4295923.1"/>
    <property type="molecule type" value="Genomic_DNA"/>
</dbReference>
<proteinExistence type="predicted"/>
<name>A0ABU6J1E4_9ACTN</name>
<dbReference type="SUPFAM" id="SSF89155">
    <property type="entry name" value="TorD-like"/>
    <property type="match status" value="1"/>
</dbReference>
<dbReference type="InterPro" id="IPR050289">
    <property type="entry name" value="TorD/DmsD_chaperones"/>
</dbReference>
<dbReference type="InterPro" id="IPR036411">
    <property type="entry name" value="TorD-like_sf"/>
</dbReference>
<comment type="caution">
    <text evidence="2">The sequence shown here is derived from an EMBL/GenBank/DDBJ whole genome shotgun (WGS) entry which is preliminary data.</text>
</comment>
<organism evidence="2 3">
    <name type="scientific">Adlercreutzia shanghongiae</name>
    <dbReference type="NCBI Taxonomy" id="3111773"/>
    <lineage>
        <taxon>Bacteria</taxon>
        <taxon>Bacillati</taxon>
        <taxon>Actinomycetota</taxon>
        <taxon>Coriobacteriia</taxon>
        <taxon>Eggerthellales</taxon>
        <taxon>Eggerthellaceae</taxon>
        <taxon>Adlercreutzia</taxon>
    </lineage>
</organism>
<keyword evidence="1" id="KW-0143">Chaperone</keyword>
<evidence type="ECO:0000256" key="1">
    <source>
        <dbReference type="ARBA" id="ARBA00023186"/>
    </source>
</evidence>
<dbReference type="RefSeq" id="WP_326441261.1">
    <property type="nucleotide sequence ID" value="NZ_JAYMFH010000023.1"/>
</dbReference>
<protein>
    <submittedName>
        <fullName evidence="2">Molecular chaperone TorD family protein</fullName>
    </submittedName>
</protein>
<dbReference type="PANTHER" id="PTHR34227:SF11">
    <property type="entry name" value="CHAPERONE PROTEIN TORD"/>
    <property type="match status" value="1"/>
</dbReference>
<dbReference type="Proteomes" id="UP001343724">
    <property type="component" value="Unassembled WGS sequence"/>
</dbReference>
<keyword evidence="3" id="KW-1185">Reference proteome</keyword>
<evidence type="ECO:0000313" key="2">
    <source>
        <dbReference type="EMBL" id="MEC4295923.1"/>
    </source>
</evidence>
<evidence type="ECO:0000313" key="3">
    <source>
        <dbReference type="Proteomes" id="UP001343724"/>
    </source>
</evidence>
<dbReference type="PANTHER" id="PTHR34227">
    <property type="entry name" value="CHAPERONE PROTEIN YCDY"/>
    <property type="match status" value="1"/>
</dbReference>
<gene>
    <name evidence="2" type="ORF">VJ920_11470</name>
</gene>
<reference evidence="2 3" key="1">
    <citation type="submission" date="2024-01" db="EMBL/GenBank/DDBJ databases">
        <title>novel species in genus Adlercreutzia.</title>
        <authorList>
            <person name="Liu X."/>
        </authorList>
    </citation>
    <scope>NUCLEOTIDE SEQUENCE [LARGE SCALE GENOMIC DNA]</scope>
    <source>
        <strain evidence="2 3">R22</strain>
    </source>
</reference>
<dbReference type="InterPro" id="IPR020945">
    <property type="entry name" value="DMSO/NO3_reduct_chaperone"/>
</dbReference>